<feature type="compositionally biased region" description="Basic and acidic residues" evidence="1">
    <location>
        <begin position="73"/>
        <end position="86"/>
    </location>
</feature>
<evidence type="ECO:0000313" key="2">
    <source>
        <dbReference type="EMBL" id="KAK4132348.1"/>
    </source>
</evidence>
<comment type="caution">
    <text evidence="2">The sequence shown here is derived from an EMBL/GenBank/DDBJ whole genome shotgun (WGS) entry which is preliminary data.</text>
</comment>
<evidence type="ECO:0000313" key="3">
    <source>
        <dbReference type="Proteomes" id="UP001304895"/>
    </source>
</evidence>
<proteinExistence type="predicted"/>
<reference evidence="2" key="1">
    <citation type="journal article" date="2023" name="Mol. Phylogenet. Evol.">
        <title>Genome-scale phylogeny and comparative genomics of the fungal order Sordariales.</title>
        <authorList>
            <person name="Hensen N."/>
            <person name="Bonometti L."/>
            <person name="Westerberg I."/>
            <person name="Brannstrom I.O."/>
            <person name="Guillou S."/>
            <person name="Cros-Aarteil S."/>
            <person name="Calhoun S."/>
            <person name="Haridas S."/>
            <person name="Kuo A."/>
            <person name="Mondo S."/>
            <person name="Pangilinan J."/>
            <person name="Riley R."/>
            <person name="LaButti K."/>
            <person name="Andreopoulos B."/>
            <person name="Lipzen A."/>
            <person name="Chen C."/>
            <person name="Yan M."/>
            <person name="Daum C."/>
            <person name="Ng V."/>
            <person name="Clum A."/>
            <person name="Steindorff A."/>
            <person name="Ohm R.A."/>
            <person name="Martin F."/>
            <person name="Silar P."/>
            <person name="Natvig D.O."/>
            <person name="Lalanne C."/>
            <person name="Gautier V."/>
            <person name="Ament-Velasquez S.L."/>
            <person name="Kruys A."/>
            <person name="Hutchinson M.I."/>
            <person name="Powell A.J."/>
            <person name="Barry K."/>
            <person name="Miller A.N."/>
            <person name="Grigoriev I.V."/>
            <person name="Debuchy R."/>
            <person name="Gladieux P."/>
            <person name="Hiltunen Thoren M."/>
            <person name="Johannesson H."/>
        </authorList>
    </citation>
    <scope>NUCLEOTIDE SEQUENCE</scope>
    <source>
        <strain evidence="2">CBS 123565</strain>
    </source>
</reference>
<feature type="region of interest" description="Disordered" evidence="1">
    <location>
        <begin position="73"/>
        <end position="126"/>
    </location>
</feature>
<feature type="region of interest" description="Disordered" evidence="1">
    <location>
        <begin position="22"/>
        <end position="60"/>
    </location>
</feature>
<sequence length="126" mass="14117">MELRIALMPCQKNSELHAAQFVDQHSPSHQLSSCPLRRTRTRTQSSQSPTFHTVGREHERRWASCRLTTQNRDDGTINVWHSDDRHPQKRVGKHSSGGQDSGHGSSGRLEPARCTKAVIGHNSLSS</sequence>
<name>A0AAN6UG10_9PEZI</name>
<dbReference type="AlphaFoldDB" id="A0AAN6UG10"/>
<dbReference type="Proteomes" id="UP001304895">
    <property type="component" value="Unassembled WGS sequence"/>
</dbReference>
<feature type="compositionally biased region" description="Polar residues" evidence="1">
    <location>
        <begin position="23"/>
        <end position="33"/>
    </location>
</feature>
<dbReference type="EMBL" id="MU853418">
    <property type="protein sequence ID" value="KAK4132348.1"/>
    <property type="molecule type" value="Genomic_DNA"/>
</dbReference>
<reference evidence="2" key="2">
    <citation type="submission" date="2023-05" db="EMBL/GenBank/DDBJ databases">
        <authorList>
            <consortium name="Lawrence Berkeley National Laboratory"/>
            <person name="Steindorff A."/>
            <person name="Hensen N."/>
            <person name="Bonometti L."/>
            <person name="Westerberg I."/>
            <person name="Brannstrom I.O."/>
            <person name="Guillou S."/>
            <person name="Cros-Aarteil S."/>
            <person name="Calhoun S."/>
            <person name="Haridas S."/>
            <person name="Kuo A."/>
            <person name="Mondo S."/>
            <person name="Pangilinan J."/>
            <person name="Riley R."/>
            <person name="Labutti K."/>
            <person name="Andreopoulos B."/>
            <person name="Lipzen A."/>
            <person name="Chen C."/>
            <person name="Yanf M."/>
            <person name="Daum C."/>
            <person name="Ng V."/>
            <person name="Clum A."/>
            <person name="Ohm R."/>
            <person name="Martin F."/>
            <person name="Silar P."/>
            <person name="Natvig D."/>
            <person name="Lalanne C."/>
            <person name="Gautier V."/>
            <person name="Ament-Velasquez S.L."/>
            <person name="Kruys A."/>
            <person name="Hutchinson M.I."/>
            <person name="Powell A.J."/>
            <person name="Barry K."/>
            <person name="Miller A.N."/>
            <person name="Grigoriev I.V."/>
            <person name="Debuchy R."/>
            <person name="Gladieux P."/>
            <person name="Thoren M.H."/>
            <person name="Johannesson H."/>
        </authorList>
    </citation>
    <scope>NUCLEOTIDE SEQUENCE</scope>
    <source>
        <strain evidence="2">CBS 123565</strain>
    </source>
</reference>
<evidence type="ECO:0000256" key="1">
    <source>
        <dbReference type="SAM" id="MobiDB-lite"/>
    </source>
</evidence>
<keyword evidence="3" id="KW-1185">Reference proteome</keyword>
<accession>A0AAN6UG10</accession>
<protein>
    <submittedName>
        <fullName evidence="2">Uncharacterized protein</fullName>
    </submittedName>
</protein>
<organism evidence="2 3">
    <name type="scientific">Trichocladium antarcticum</name>
    <dbReference type="NCBI Taxonomy" id="1450529"/>
    <lineage>
        <taxon>Eukaryota</taxon>
        <taxon>Fungi</taxon>
        <taxon>Dikarya</taxon>
        <taxon>Ascomycota</taxon>
        <taxon>Pezizomycotina</taxon>
        <taxon>Sordariomycetes</taxon>
        <taxon>Sordariomycetidae</taxon>
        <taxon>Sordariales</taxon>
        <taxon>Chaetomiaceae</taxon>
        <taxon>Trichocladium</taxon>
    </lineage>
</organism>
<gene>
    <name evidence="2" type="ORF">BT67DRAFT_86383</name>
</gene>